<evidence type="ECO:0000313" key="1">
    <source>
        <dbReference type="EMBL" id="CUH51409.1"/>
    </source>
</evidence>
<dbReference type="InterPro" id="IPR012338">
    <property type="entry name" value="Beta-lactam/transpept-like"/>
</dbReference>
<protein>
    <submittedName>
        <fullName evidence="1">L-asparaginase II</fullName>
    </submittedName>
</protein>
<organism evidence="1 2">
    <name type="scientific">Shimia marina</name>
    <dbReference type="NCBI Taxonomy" id="321267"/>
    <lineage>
        <taxon>Bacteria</taxon>
        <taxon>Pseudomonadati</taxon>
        <taxon>Pseudomonadota</taxon>
        <taxon>Alphaproteobacteria</taxon>
        <taxon>Rhodobacterales</taxon>
        <taxon>Roseobacteraceae</taxon>
    </lineage>
</organism>
<proteinExistence type="predicted"/>
<dbReference type="EMBL" id="CYPW01000006">
    <property type="protein sequence ID" value="CUH51409.1"/>
    <property type="molecule type" value="Genomic_DNA"/>
</dbReference>
<name>A0A0P1EMY1_9RHOB</name>
<dbReference type="OrthoDB" id="9780674at2"/>
<gene>
    <name evidence="1" type="ORF">SHM7688_00845</name>
</gene>
<reference evidence="1 2" key="1">
    <citation type="submission" date="2015-09" db="EMBL/GenBank/DDBJ databases">
        <authorList>
            <consortium name="Swine Surveillance"/>
        </authorList>
    </citation>
    <scope>NUCLEOTIDE SEQUENCE [LARGE SCALE GENOMIC DNA]</scope>
    <source>
        <strain evidence="1 2">CECT 7688</strain>
    </source>
</reference>
<dbReference type="InterPro" id="IPR010349">
    <property type="entry name" value="Asparaginase_II"/>
</dbReference>
<dbReference type="RefSeq" id="WP_058238717.1">
    <property type="nucleotide sequence ID" value="NZ_CYPW01000006.1"/>
</dbReference>
<keyword evidence="2" id="KW-1185">Reference proteome</keyword>
<dbReference type="Pfam" id="PF06089">
    <property type="entry name" value="Asparaginase_II"/>
    <property type="match status" value="1"/>
</dbReference>
<evidence type="ECO:0000313" key="2">
    <source>
        <dbReference type="Proteomes" id="UP000054823"/>
    </source>
</evidence>
<accession>A0A0P1EMY1</accession>
<dbReference type="SUPFAM" id="SSF56601">
    <property type="entry name" value="beta-lactamase/transpeptidase-like"/>
    <property type="match status" value="1"/>
</dbReference>
<dbReference type="Proteomes" id="UP000054823">
    <property type="component" value="Unassembled WGS sequence"/>
</dbReference>
<dbReference type="PANTHER" id="PTHR42110:SF1">
    <property type="entry name" value="L-ASPARAGINASE, PUTATIVE (AFU_ORTHOLOGUE AFUA_3G11890)-RELATED"/>
    <property type="match status" value="1"/>
</dbReference>
<dbReference type="PANTHER" id="PTHR42110">
    <property type="entry name" value="L-ASPARAGINASE, PUTATIVE (AFU_ORTHOLOGUE AFUA_3G11890)-RELATED"/>
    <property type="match status" value="1"/>
</dbReference>
<sequence length="331" mass="35298">MTQAVPMTEIWRGDILESVHSGHAVVCRPDGEIVHAWGDPEAVVLPRSSSKMIQALPLVESGAADAAGLTTQHLALACASHNASKIHNDMVRDWLSHLGYADEDLICGPQEPRDIAVRDDLIRCNDPVCRVHNNCSGKHSGFLTLTKHLGADKNYVSMDHPVQKAVLTVHEELTGETSPGYGIDGCSAPNHASTLKGMARAMAFFAAAREGQGPRETAAARLRDAMATHPEYVAGEGRACTNLMRAMGHKVAIKTGAEAYFIAILPEQELGVALKIIDGGTRAAENAIAAILAKLGVLDPAHPEAAKYLDAPIRNWDGLQTGRMCASSALR</sequence>
<dbReference type="AlphaFoldDB" id="A0A0P1EMY1"/>